<evidence type="ECO:0000313" key="3">
    <source>
        <dbReference type="Proteomes" id="UP000283700"/>
    </source>
</evidence>
<dbReference type="RefSeq" id="WP_118486418.1">
    <property type="nucleotide sequence ID" value="NZ_QRQO01000049.1"/>
</dbReference>
<name>A0A415TX01_9FIRM</name>
<dbReference type="GO" id="GO:0008270">
    <property type="term" value="F:zinc ion binding"/>
    <property type="evidence" value="ECO:0007669"/>
    <property type="project" value="InterPro"/>
</dbReference>
<dbReference type="CDD" id="cd00085">
    <property type="entry name" value="HNHc"/>
    <property type="match status" value="1"/>
</dbReference>
<evidence type="ECO:0000313" key="2">
    <source>
        <dbReference type="EMBL" id="RHN10178.1"/>
    </source>
</evidence>
<dbReference type="SMART" id="SM00507">
    <property type="entry name" value="HNHc"/>
    <property type="match status" value="1"/>
</dbReference>
<protein>
    <submittedName>
        <fullName evidence="2">HNH endonuclease</fullName>
    </submittedName>
</protein>
<dbReference type="InterPro" id="IPR003615">
    <property type="entry name" value="HNH_nuc"/>
</dbReference>
<keyword evidence="2" id="KW-0255">Endonuclease</keyword>
<dbReference type="EMBL" id="QRQO01000049">
    <property type="protein sequence ID" value="RHN10178.1"/>
    <property type="molecule type" value="Genomic_DNA"/>
</dbReference>
<comment type="caution">
    <text evidence="2">The sequence shown here is derived from an EMBL/GenBank/DDBJ whole genome shotgun (WGS) entry which is preliminary data.</text>
</comment>
<reference evidence="2 3" key="1">
    <citation type="submission" date="2018-08" db="EMBL/GenBank/DDBJ databases">
        <title>A genome reference for cultivated species of the human gut microbiota.</title>
        <authorList>
            <person name="Zou Y."/>
            <person name="Xue W."/>
            <person name="Luo G."/>
        </authorList>
    </citation>
    <scope>NUCLEOTIDE SEQUENCE [LARGE SCALE GENOMIC DNA]</scope>
    <source>
        <strain evidence="2 3">AF31-17AC</strain>
    </source>
</reference>
<feature type="domain" description="HNH nuclease" evidence="1">
    <location>
        <begin position="10"/>
        <end position="60"/>
    </location>
</feature>
<dbReference type="Proteomes" id="UP000283700">
    <property type="component" value="Unassembled WGS sequence"/>
</dbReference>
<dbReference type="Pfam" id="PF01844">
    <property type="entry name" value="HNH"/>
    <property type="match status" value="1"/>
</dbReference>
<keyword evidence="2" id="KW-0540">Nuclease</keyword>
<proteinExistence type="predicted"/>
<sequence length="72" mass="8357">MKKRGYEHCKAQKRAKERDGYVCQVCGSSENVEGHHLLDYQYGGSFELDNIVTLCRKCHKKVHKGEIDLIKF</sequence>
<dbReference type="AlphaFoldDB" id="A0A415TX01"/>
<dbReference type="Gene3D" id="1.10.30.50">
    <property type="match status" value="1"/>
</dbReference>
<organism evidence="2 3">
    <name type="scientific">Anaerobutyricum hallii</name>
    <dbReference type="NCBI Taxonomy" id="39488"/>
    <lineage>
        <taxon>Bacteria</taxon>
        <taxon>Bacillati</taxon>
        <taxon>Bacillota</taxon>
        <taxon>Clostridia</taxon>
        <taxon>Lachnospirales</taxon>
        <taxon>Lachnospiraceae</taxon>
        <taxon>Anaerobutyricum</taxon>
    </lineage>
</organism>
<dbReference type="InterPro" id="IPR002711">
    <property type="entry name" value="HNH"/>
</dbReference>
<dbReference type="GO" id="GO:0003676">
    <property type="term" value="F:nucleic acid binding"/>
    <property type="evidence" value="ECO:0007669"/>
    <property type="project" value="InterPro"/>
</dbReference>
<dbReference type="GO" id="GO:0004519">
    <property type="term" value="F:endonuclease activity"/>
    <property type="evidence" value="ECO:0007669"/>
    <property type="project" value="UniProtKB-KW"/>
</dbReference>
<gene>
    <name evidence="2" type="ORF">DWZ29_13385</name>
</gene>
<accession>A0A415TX01</accession>
<keyword evidence="2" id="KW-0378">Hydrolase</keyword>
<evidence type="ECO:0000259" key="1">
    <source>
        <dbReference type="SMART" id="SM00507"/>
    </source>
</evidence>